<feature type="transmembrane region" description="Helical" evidence="8">
    <location>
        <begin position="108"/>
        <end position="127"/>
    </location>
</feature>
<comment type="subcellular location">
    <subcellularLocation>
        <location evidence="1 8">Cell membrane</location>
        <topology evidence="1 8">Multi-pass membrane protein</topology>
    </subcellularLocation>
</comment>
<evidence type="ECO:0000256" key="5">
    <source>
        <dbReference type="ARBA" id="ARBA00022692"/>
    </source>
</evidence>
<evidence type="ECO:0000313" key="12">
    <source>
        <dbReference type="RefSeq" id="XP_040957963.1"/>
    </source>
</evidence>
<evidence type="ECO:0000256" key="2">
    <source>
        <dbReference type="ARBA" id="ARBA00007651"/>
    </source>
</evidence>
<organism evidence="11 12">
    <name type="scientific">Gossypium hirsutum</name>
    <name type="common">Upland cotton</name>
    <name type="synonym">Gossypium mexicanum</name>
    <dbReference type="NCBI Taxonomy" id="3635"/>
    <lineage>
        <taxon>Eukaryota</taxon>
        <taxon>Viridiplantae</taxon>
        <taxon>Streptophyta</taxon>
        <taxon>Embryophyta</taxon>
        <taxon>Tracheophyta</taxon>
        <taxon>Spermatophyta</taxon>
        <taxon>Magnoliopsida</taxon>
        <taxon>eudicotyledons</taxon>
        <taxon>Gunneridae</taxon>
        <taxon>Pentapetalae</taxon>
        <taxon>rosids</taxon>
        <taxon>malvids</taxon>
        <taxon>Malvales</taxon>
        <taxon>Malvaceae</taxon>
        <taxon>Malvoideae</taxon>
        <taxon>Gossypium</taxon>
    </lineage>
</organism>
<keyword evidence="4 8" id="KW-1003">Cell membrane</keyword>
<feature type="transmembrane region" description="Helical" evidence="8">
    <location>
        <begin position="63"/>
        <end position="87"/>
    </location>
</feature>
<evidence type="ECO:0000256" key="8">
    <source>
        <dbReference type="RuleBase" id="RU361233"/>
    </source>
</evidence>
<dbReference type="InterPro" id="IPR005162">
    <property type="entry name" value="Retrotrans_gag_dom"/>
</dbReference>
<feature type="transmembrane region" description="Helical" evidence="8">
    <location>
        <begin position="147"/>
        <end position="171"/>
    </location>
</feature>
<comment type="similarity">
    <text evidence="2 8">Belongs to the Casparian strip membrane proteins (CASP) family.</text>
</comment>
<evidence type="ECO:0000256" key="1">
    <source>
        <dbReference type="ARBA" id="ARBA00004651"/>
    </source>
</evidence>
<name>A0ABM3ASW8_GOSHI</name>
<dbReference type="Pfam" id="PF03732">
    <property type="entry name" value="Retrotrans_gag"/>
    <property type="match status" value="1"/>
</dbReference>
<evidence type="ECO:0000256" key="3">
    <source>
        <dbReference type="ARBA" id="ARBA00011489"/>
    </source>
</evidence>
<keyword evidence="7 8" id="KW-0472">Membrane</keyword>
<evidence type="ECO:0000259" key="9">
    <source>
        <dbReference type="Pfam" id="PF03732"/>
    </source>
</evidence>
<feature type="domain" description="Casparian strip membrane protein" evidence="10">
    <location>
        <begin position="13"/>
        <end position="159"/>
    </location>
</feature>
<keyword evidence="6 8" id="KW-1133">Transmembrane helix</keyword>
<sequence>MAPPPTSTISPIIITLVLKILMLVLLLASLVVLATDTATLSLSFYTTFVESKIHFDDVYTYRYVLASIIMGLVYSVLQTALSLYHIATGKRLIIGDGAFLVDFYGDKVISYVLATGSAAGFGATKDLKALADVTNVDDLDDYFDKAYASVSLLLFAFICAAILSVFSSYALPKMNNQLPPIVAATLANPDPVPRTIYDYSKPTLTRAESSVINGVSEDAVRQRLFPFSLRNKAKQWLNSLPRGSITTWDQMTEKFLLKYSPPDKITMLRTY</sequence>
<accession>A0ABM3ASW8</accession>
<dbReference type="PANTHER" id="PTHR33573">
    <property type="entry name" value="CASP-LIKE PROTEIN 4A4"/>
    <property type="match status" value="1"/>
</dbReference>
<dbReference type="PANTHER" id="PTHR33573:SF40">
    <property type="entry name" value="CASP-LIKE PROTEIN 4D2"/>
    <property type="match status" value="1"/>
</dbReference>
<evidence type="ECO:0000313" key="11">
    <source>
        <dbReference type="Proteomes" id="UP000818029"/>
    </source>
</evidence>
<proteinExistence type="inferred from homology"/>
<gene>
    <name evidence="12" type="primary">LOC107944072</name>
</gene>
<feature type="transmembrane region" description="Helical" evidence="8">
    <location>
        <begin position="12"/>
        <end position="34"/>
    </location>
</feature>
<feature type="domain" description="Retrotransposon gag" evidence="9">
    <location>
        <begin position="223"/>
        <end position="266"/>
    </location>
</feature>
<evidence type="ECO:0000259" key="10">
    <source>
        <dbReference type="Pfam" id="PF04535"/>
    </source>
</evidence>
<evidence type="ECO:0000256" key="4">
    <source>
        <dbReference type="ARBA" id="ARBA00022475"/>
    </source>
</evidence>
<evidence type="ECO:0000256" key="7">
    <source>
        <dbReference type="ARBA" id="ARBA00023136"/>
    </source>
</evidence>
<reference evidence="11" key="1">
    <citation type="journal article" date="2020" name="Nat. Genet.">
        <title>Genomic diversifications of five Gossypium allopolyploid species and their impact on cotton improvement.</title>
        <authorList>
            <person name="Chen Z.J."/>
            <person name="Sreedasyam A."/>
            <person name="Ando A."/>
            <person name="Song Q."/>
            <person name="De Santiago L.M."/>
            <person name="Hulse-Kemp A.M."/>
            <person name="Ding M."/>
            <person name="Ye W."/>
            <person name="Kirkbride R.C."/>
            <person name="Jenkins J."/>
            <person name="Plott C."/>
            <person name="Lovell J."/>
            <person name="Lin Y.M."/>
            <person name="Vaughn R."/>
            <person name="Liu B."/>
            <person name="Simpson S."/>
            <person name="Scheffler B.E."/>
            <person name="Wen L."/>
            <person name="Saski C.A."/>
            <person name="Grover C.E."/>
            <person name="Hu G."/>
            <person name="Conover J.L."/>
            <person name="Carlson J.W."/>
            <person name="Shu S."/>
            <person name="Boston L.B."/>
            <person name="Williams M."/>
            <person name="Peterson D.G."/>
            <person name="McGee K."/>
            <person name="Jones D.C."/>
            <person name="Wendel J.F."/>
            <person name="Stelly D.M."/>
            <person name="Grimwood J."/>
            <person name="Schmutz J."/>
        </authorList>
    </citation>
    <scope>NUCLEOTIDE SEQUENCE [LARGE SCALE GENOMIC DNA]</scope>
    <source>
        <strain evidence="11">cv. TM-1</strain>
    </source>
</reference>
<keyword evidence="11" id="KW-1185">Reference proteome</keyword>
<comment type="subunit">
    <text evidence="3 8">Homodimer and heterodimers.</text>
</comment>
<dbReference type="GeneID" id="107944072"/>
<dbReference type="RefSeq" id="XP_040957963.1">
    <property type="nucleotide sequence ID" value="XM_041102029.1"/>
</dbReference>
<keyword evidence="5 8" id="KW-0812">Transmembrane</keyword>
<reference evidence="12" key="2">
    <citation type="submission" date="2025-08" db="UniProtKB">
        <authorList>
            <consortium name="RefSeq"/>
        </authorList>
    </citation>
    <scope>IDENTIFICATION</scope>
</reference>
<evidence type="ECO:0000256" key="6">
    <source>
        <dbReference type="ARBA" id="ARBA00022989"/>
    </source>
</evidence>
<dbReference type="Proteomes" id="UP000818029">
    <property type="component" value="Chromosome D10"/>
</dbReference>
<dbReference type="InterPro" id="IPR006702">
    <property type="entry name" value="CASP_dom"/>
</dbReference>
<dbReference type="Pfam" id="PF04535">
    <property type="entry name" value="CASP_dom"/>
    <property type="match status" value="1"/>
</dbReference>
<protein>
    <recommendedName>
        <fullName evidence="8">CASP-like protein</fullName>
    </recommendedName>
</protein>